<dbReference type="AlphaFoldDB" id="G3I8V0"/>
<dbReference type="Proteomes" id="UP000001075">
    <property type="component" value="Unassembled WGS sequence"/>
</dbReference>
<dbReference type="InParanoid" id="G3I8V0"/>
<gene>
    <name evidence="1" type="ORF">I79_019982</name>
</gene>
<accession>G3I8V0</accession>
<organism evidence="1 2">
    <name type="scientific">Cricetulus griseus</name>
    <name type="common">Chinese hamster</name>
    <name type="synonym">Cricetulus barabensis griseus</name>
    <dbReference type="NCBI Taxonomy" id="10029"/>
    <lineage>
        <taxon>Eukaryota</taxon>
        <taxon>Metazoa</taxon>
        <taxon>Chordata</taxon>
        <taxon>Craniata</taxon>
        <taxon>Vertebrata</taxon>
        <taxon>Euteleostomi</taxon>
        <taxon>Mammalia</taxon>
        <taxon>Eutheria</taxon>
        <taxon>Euarchontoglires</taxon>
        <taxon>Glires</taxon>
        <taxon>Rodentia</taxon>
        <taxon>Myomorpha</taxon>
        <taxon>Muroidea</taxon>
        <taxon>Cricetidae</taxon>
        <taxon>Cricetinae</taxon>
        <taxon>Cricetulus</taxon>
    </lineage>
</organism>
<protein>
    <submittedName>
        <fullName evidence="1">Uncharacterized protein</fullName>
    </submittedName>
</protein>
<reference evidence="2" key="1">
    <citation type="journal article" date="2011" name="Nat. Biotechnol.">
        <title>The genomic sequence of the Chinese hamster ovary (CHO)-K1 cell line.</title>
        <authorList>
            <person name="Xu X."/>
            <person name="Nagarajan H."/>
            <person name="Lewis N.E."/>
            <person name="Pan S."/>
            <person name="Cai Z."/>
            <person name="Liu X."/>
            <person name="Chen W."/>
            <person name="Xie M."/>
            <person name="Wang W."/>
            <person name="Hammond S."/>
            <person name="Andersen M.R."/>
            <person name="Neff N."/>
            <person name="Passarelli B."/>
            <person name="Koh W."/>
            <person name="Fan H.C."/>
            <person name="Wang J."/>
            <person name="Gui Y."/>
            <person name="Lee K.H."/>
            <person name="Betenbaugh M.J."/>
            <person name="Quake S.R."/>
            <person name="Famili I."/>
            <person name="Palsson B.O."/>
            <person name="Wang J."/>
        </authorList>
    </citation>
    <scope>NUCLEOTIDE SEQUENCE [LARGE SCALE GENOMIC DNA]</scope>
    <source>
        <strain evidence="2">CHO K1 cell line</strain>
    </source>
</reference>
<dbReference type="EMBL" id="JH001540">
    <property type="protein sequence ID" value="EGW11918.1"/>
    <property type="molecule type" value="Genomic_DNA"/>
</dbReference>
<name>G3I8V0_CRIGR</name>
<proteinExistence type="predicted"/>
<sequence>MEYLTIKRNGLLTHATPWITLDNITAVERTLAPKDMILHDSIYMKCPKPGKFIDRKWVSSFQRLEKRRVKSDC</sequence>
<evidence type="ECO:0000313" key="1">
    <source>
        <dbReference type="EMBL" id="EGW11918.1"/>
    </source>
</evidence>
<evidence type="ECO:0000313" key="2">
    <source>
        <dbReference type="Proteomes" id="UP000001075"/>
    </source>
</evidence>